<evidence type="ECO:0000313" key="1">
    <source>
        <dbReference type="EMBL" id="KAJ7356002.1"/>
    </source>
</evidence>
<dbReference type="AlphaFoldDB" id="A0A9X0CKY8"/>
<proteinExistence type="predicted"/>
<reference evidence="1" key="1">
    <citation type="submission" date="2023-01" db="EMBL/GenBank/DDBJ databases">
        <title>Genome assembly of the deep-sea coral Lophelia pertusa.</title>
        <authorList>
            <person name="Herrera S."/>
            <person name="Cordes E."/>
        </authorList>
    </citation>
    <scope>NUCLEOTIDE SEQUENCE</scope>
    <source>
        <strain evidence="1">USNM1676648</strain>
        <tissue evidence="1">Polyp</tissue>
    </source>
</reference>
<name>A0A9X0CKY8_9CNID</name>
<sequence length="167" mass="19439">MCRFIGSKHRDYSPSRSVKVSYWRRLPTIHEATVVEMAEEIEISEKGEKRHDIEAEQLGKNALSPLLKTNNRSKPRKQRKTLCNVTSLTKPDFVETGASRSYQQIQDEWSYLLRTPYADFLPESKNTSQQYNYFSLSTEKTEKTKVKVKSTDAYKLSEISAWLEFFG</sequence>
<comment type="caution">
    <text evidence="1">The sequence shown here is derived from an EMBL/GenBank/DDBJ whole genome shotgun (WGS) entry which is preliminary data.</text>
</comment>
<keyword evidence="2" id="KW-1185">Reference proteome</keyword>
<dbReference type="EMBL" id="MU827326">
    <property type="protein sequence ID" value="KAJ7356002.1"/>
    <property type="molecule type" value="Genomic_DNA"/>
</dbReference>
<gene>
    <name evidence="1" type="ORF">OS493_027398</name>
</gene>
<evidence type="ECO:0000313" key="2">
    <source>
        <dbReference type="Proteomes" id="UP001163046"/>
    </source>
</evidence>
<dbReference type="Proteomes" id="UP001163046">
    <property type="component" value="Unassembled WGS sequence"/>
</dbReference>
<protein>
    <submittedName>
        <fullName evidence="1">Uncharacterized protein</fullName>
    </submittedName>
</protein>
<organism evidence="1 2">
    <name type="scientific">Desmophyllum pertusum</name>
    <dbReference type="NCBI Taxonomy" id="174260"/>
    <lineage>
        <taxon>Eukaryota</taxon>
        <taxon>Metazoa</taxon>
        <taxon>Cnidaria</taxon>
        <taxon>Anthozoa</taxon>
        <taxon>Hexacorallia</taxon>
        <taxon>Scleractinia</taxon>
        <taxon>Caryophylliina</taxon>
        <taxon>Caryophylliidae</taxon>
        <taxon>Desmophyllum</taxon>
    </lineage>
</organism>
<accession>A0A9X0CKY8</accession>